<sequence length="498" mass="56144">MPESSTNSSVSGNSTSPSQGSSSESTPSDGEGIEEGVGSPSMVNVEEDVLVFEKWEDKIVNGRLSNICSAPQNMPIGFRFTVALHHEVVNGTTTVKGLEIPVKAIVFRSLFLCRLSSTQTRWYYISGREKMMLFKNIRNKVTRWKRQFIFVCDTQTERISNELANRISEWRSGQTYMNYPTLVPDNVDLKNRLLDYVKVEGLVDLEALVTPEQLAMFGFVDVANLYIEGEMSNVLGVNELNAHGVIGERATSIGKHASMNDQHCRLVTRHTKVRAPHRGWRATHSAENKLWGLARLTRHVKVVCRAFNYMVALFKCEQEAHEQTYELIESCKQLTSKKASLEDEVSRLQSSKMANIVALAESQADELANKVNALKEELEKAQAERESGIQAAKDKASCVKERAKKNFARVEDALNRTKVSHQCSVCIARAQRAKWLVRSNMFQDAMAVALMNTTTKIYNDICGKLKWKLNEDGVPTWPPSVLEEREDFKGLPRFDSWI</sequence>
<protein>
    <submittedName>
        <fullName evidence="3">Uncharacterized protein</fullName>
    </submittedName>
</protein>
<feature type="coiled-coil region" evidence="1">
    <location>
        <begin position="331"/>
        <end position="391"/>
    </location>
</feature>
<feature type="compositionally biased region" description="Low complexity" evidence="2">
    <location>
        <begin position="1"/>
        <end position="30"/>
    </location>
</feature>
<accession>A0AAV5KU22</accession>
<organism evidence="3 4">
    <name type="scientific">Rubroshorea leprosula</name>
    <dbReference type="NCBI Taxonomy" id="152421"/>
    <lineage>
        <taxon>Eukaryota</taxon>
        <taxon>Viridiplantae</taxon>
        <taxon>Streptophyta</taxon>
        <taxon>Embryophyta</taxon>
        <taxon>Tracheophyta</taxon>
        <taxon>Spermatophyta</taxon>
        <taxon>Magnoliopsida</taxon>
        <taxon>eudicotyledons</taxon>
        <taxon>Gunneridae</taxon>
        <taxon>Pentapetalae</taxon>
        <taxon>rosids</taxon>
        <taxon>malvids</taxon>
        <taxon>Malvales</taxon>
        <taxon>Dipterocarpaceae</taxon>
        <taxon>Rubroshorea</taxon>
    </lineage>
</organism>
<feature type="region of interest" description="Disordered" evidence="2">
    <location>
        <begin position="1"/>
        <end position="39"/>
    </location>
</feature>
<evidence type="ECO:0000313" key="3">
    <source>
        <dbReference type="EMBL" id="GKV28097.1"/>
    </source>
</evidence>
<evidence type="ECO:0000313" key="4">
    <source>
        <dbReference type="Proteomes" id="UP001054252"/>
    </source>
</evidence>
<dbReference type="Proteomes" id="UP001054252">
    <property type="component" value="Unassembled WGS sequence"/>
</dbReference>
<keyword evidence="4" id="KW-1185">Reference proteome</keyword>
<gene>
    <name evidence="3" type="ORF">SLEP1_g37188</name>
</gene>
<proteinExistence type="predicted"/>
<comment type="caution">
    <text evidence="3">The sequence shown here is derived from an EMBL/GenBank/DDBJ whole genome shotgun (WGS) entry which is preliminary data.</text>
</comment>
<evidence type="ECO:0000256" key="2">
    <source>
        <dbReference type="SAM" id="MobiDB-lite"/>
    </source>
</evidence>
<keyword evidence="1" id="KW-0175">Coiled coil</keyword>
<reference evidence="3 4" key="1">
    <citation type="journal article" date="2021" name="Commun. Biol.">
        <title>The genome of Shorea leprosula (Dipterocarpaceae) highlights the ecological relevance of drought in aseasonal tropical rainforests.</title>
        <authorList>
            <person name="Ng K.K.S."/>
            <person name="Kobayashi M.J."/>
            <person name="Fawcett J.A."/>
            <person name="Hatakeyama M."/>
            <person name="Paape T."/>
            <person name="Ng C.H."/>
            <person name="Ang C.C."/>
            <person name="Tnah L.H."/>
            <person name="Lee C.T."/>
            <person name="Nishiyama T."/>
            <person name="Sese J."/>
            <person name="O'Brien M.J."/>
            <person name="Copetti D."/>
            <person name="Mohd Noor M.I."/>
            <person name="Ong R.C."/>
            <person name="Putra M."/>
            <person name="Sireger I.Z."/>
            <person name="Indrioko S."/>
            <person name="Kosugi Y."/>
            <person name="Izuno A."/>
            <person name="Isagi Y."/>
            <person name="Lee S.L."/>
            <person name="Shimizu K.K."/>
        </authorList>
    </citation>
    <scope>NUCLEOTIDE SEQUENCE [LARGE SCALE GENOMIC DNA]</scope>
    <source>
        <strain evidence="3">214</strain>
    </source>
</reference>
<name>A0AAV5KU22_9ROSI</name>
<dbReference type="EMBL" id="BPVZ01000078">
    <property type="protein sequence ID" value="GKV28097.1"/>
    <property type="molecule type" value="Genomic_DNA"/>
</dbReference>
<dbReference type="AlphaFoldDB" id="A0AAV5KU22"/>
<evidence type="ECO:0000256" key="1">
    <source>
        <dbReference type="SAM" id="Coils"/>
    </source>
</evidence>